<feature type="region of interest" description="Disordered" evidence="5">
    <location>
        <begin position="343"/>
        <end position="406"/>
    </location>
</feature>
<evidence type="ECO:0000259" key="8">
    <source>
        <dbReference type="Pfam" id="PF13515"/>
    </source>
</evidence>
<feature type="compositionally biased region" description="Basic and acidic residues" evidence="5">
    <location>
        <begin position="1176"/>
        <end position="1189"/>
    </location>
</feature>
<gene>
    <name evidence="9" type="ORF">OIDMADRAFT_100340</name>
</gene>
<dbReference type="Pfam" id="PF13515">
    <property type="entry name" value="FUSC_2"/>
    <property type="match status" value="1"/>
</dbReference>
<feature type="compositionally biased region" description="Basic and acidic residues" evidence="5">
    <location>
        <begin position="230"/>
        <end position="241"/>
    </location>
</feature>
<accession>A0A0C3HK94</accession>
<evidence type="ECO:0000256" key="4">
    <source>
        <dbReference type="ARBA" id="ARBA00023136"/>
    </source>
</evidence>
<evidence type="ECO:0000256" key="1">
    <source>
        <dbReference type="ARBA" id="ARBA00004141"/>
    </source>
</evidence>
<evidence type="ECO:0000313" key="10">
    <source>
        <dbReference type="Proteomes" id="UP000054321"/>
    </source>
</evidence>
<dbReference type="Pfam" id="PF10337">
    <property type="entry name" value="ArAE_2_N"/>
    <property type="match status" value="2"/>
</dbReference>
<evidence type="ECO:0000256" key="5">
    <source>
        <dbReference type="SAM" id="MobiDB-lite"/>
    </source>
</evidence>
<organism evidence="9 10">
    <name type="scientific">Oidiodendron maius (strain Zn)</name>
    <dbReference type="NCBI Taxonomy" id="913774"/>
    <lineage>
        <taxon>Eukaryota</taxon>
        <taxon>Fungi</taxon>
        <taxon>Dikarya</taxon>
        <taxon>Ascomycota</taxon>
        <taxon>Pezizomycotina</taxon>
        <taxon>Leotiomycetes</taxon>
        <taxon>Leotiomycetes incertae sedis</taxon>
        <taxon>Myxotrichaceae</taxon>
        <taxon>Oidiodendron</taxon>
    </lineage>
</organism>
<feature type="region of interest" description="Disordered" evidence="5">
    <location>
        <begin position="1090"/>
        <end position="1205"/>
    </location>
</feature>
<evidence type="ECO:0000313" key="9">
    <source>
        <dbReference type="EMBL" id="KIN08621.1"/>
    </source>
</evidence>
<dbReference type="STRING" id="913774.A0A0C3HK94"/>
<dbReference type="Proteomes" id="UP000054321">
    <property type="component" value="Unassembled WGS sequence"/>
</dbReference>
<feature type="compositionally biased region" description="Basic and acidic residues" evidence="5">
    <location>
        <begin position="377"/>
        <end position="389"/>
    </location>
</feature>
<comment type="subcellular location">
    <subcellularLocation>
        <location evidence="1">Membrane</location>
        <topology evidence="1">Multi-pass membrane protein</topology>
    </subcellularLocation>
</comment>
<feature type="transmembrane region" description="Helical" evidence="6">
    <location>
        <begin position="40"/>
        <end position="59"/>
    </location>
</feature>
<proteinExistence type="predicted"/>
<feature type="transmembrane region" description="Helical" evidence="6">
    <location>
        <begin position="116"/>
        <end position="135"/>
    </location>
</feature>
<dbReference type="InterPro" id="IPR018823">
    <property type="entry name" value="ArAE_2_N"/>
</dbReference>
<dbReference type="GO" id="GO:0016020">
    <property type="term" value="C:membrane"/>
    <property type="evidence" value="ECO:0007669"/>
    <property type="project" value="UniProtKB-SubCell"/>
</dbReference>
<dbReference type="AlphaFoldDB" id="A0A0C3HK94"/>
<feature type="domain" description="Putative ER transporter 6TM N-terminal" evidence="7">
    <location>
        <begin position="33"/>
        <end position="112"/>
    </location>
</feature>
<feature type="transmembrane region" description="Helical" evidence="6">
    <location>
        <begin position="813"/>
        <end position="833"/>
    </location>
</feature>
<feature type="domain" description="Integral membrane bound transporter" evidence="8">
    <location>
        <begin position="701"/>
        <end position="826"/>
    </location>
</feature>
<dbReference type="PANTHER" id="PTHR37994:SF4">
    <property type="entry name" value="ER TRANSPORTER 6TM N-TERMINAL DOMAIN-CONTAINING PROTEIN-RELATED"/>
    <property type="match status" value="1"/>
</dbReference>
<protein>
    <recommendedName>
        <fullName evidence="11">ER transporter 6TM N-terminal domain-containing protein</fullName>
    </recommendedName>
</protein>
<reference evidence="9 10" key="1">
    <citation type="submission" date="2014-04" db="EMBL/GenBank/DDBJ databases">
        <authorList>
            <consortium name="DOE Joint Genome Institute"/>
            <person name="Kuo A."/>
            <person name="Martino E."/>
            <person name="Perotto S."/>
            <person name="Kohler A."/>
            <person name="Nagy L.G."/>
            <person name="Floudas D."/>
            <person name="Copeland A."/>
            <person name="Barry K.W."/>
            <person name="Cichocki N."/>
            <person name="Veneault-Fourrey C."/>
            <person name="LaButti K."/>
            <person name="Lindquist E.A."/>
            <person name="Lipzen A."/>
            <person name="Lundell T."/>
            <person name="Morin E."/>
            <person name="Murat C."/>
            <person name="Sun H."/>
            <person name="Tunlid A."/>
            <person name="Henrissat B."/>
            <person name="Grigoriev I.V."/>
            <person name="Hibbett D.S."/>
            <person name="Martin F."/>
            <person name="Nordberg H.P."/>
            <person name="Cantor M.N."/>
            <person name="Hua S.X."/>
        </authorList>
    </citation>
    <scope>NUCLEOTIDE SEQUENCE [LARGE SCALE GENOMIC DNA]</scope>
    <source>
        <strain evidence="9 10">Zn</strain>
    </source>
</reference>
<feature type="region of interest" description="Disordered" evidence="5">
    <location>
        <begin position="230"/>
        <end position="249"/>
    </location>
</feature>
<evidence type="ECO:0000256" key="2">
    <source>
        <dbReference type="ARBA" id="ARBA00022692"/>
    </source>
</evidence>
<dbReference type="InterPro" id="IPR049453">
    <property type="entry name" value="Memb_transporter_dom"/>
</dbReference>
<dbReference type="InParanoid" id="A0A0C3HK94"/>
<dbReference type="EMBL" id="KN832870">
    <property type="protein sequence ID" value="KIN08621.1"/>
    <property type="molecule type" value="Genomic_DNA"/>
</dbReference>
<feature type="compositionally biased region" description="Basic and acidic residues" evidence="5">
    <location>
        <begin position="1152"/>
        <end position="1161"/>
    </location>
</feature>
<evidence type="ECO:0000256" key="6">
    <source>
        <dbReference type="SAM" id="Phobius"/>
    </source>
</evidence>
<feature type="compositionally biased region" description="Basic residues" evidence="5">
    <location>
        <begin position="390"/>
        <end position="400"/>
    </location>
</feature>
<reference evidence="10" key="2">
    <citation type="submission" date="2015-01" db="EMBL/GenBank/DDBJ databases">
        <title>Evolutionary Origins and Diversification of the Mycorrhizal Mutualists.</title>
        <authorList>
            <consortium name="DOE Joint Genome Institute"/>
            <consortium name="Mycorrhizal Genomics Consortium"/>
            <person name="Kohler A."/>
            <person name="Kuo A."/>
            <person name="Nagy L.G."/>
            <person name="Floudas D."/>
            <person name="Copeland A."/>
            <person name="Barry K.W."/>
            <person name="Cichocki N."/>
            <person name="Veneault-Fourrey C."/>
            <person name="LaButti K."/>
            <person name="Lindquist E.A."/>
            <person name="Lipzen A."/>
            <person name="Lundell T."/>
            <person name="Morin E."/>
            <person name="Murat C."/>
            <person name="Riley R."/>
            <person name="Ohm R."/>
            <person name="Sun H."/>
            <person name="Tunlid A."/>
            <person name="Henrissat B."/>
            <person name="Grigoriev I.V."/>
            <person name="Hibbett D.S."/>
            <person name="Martin F."/>
        </authorList>
    </citation>
    <scope>NUCLEOTIDE SEQUENCE [LARGE SCALE GENOMIC DNA]</scope>
    <source>
        <strain evidence="10">Zn</strain>
    </source>
</reference>
<dbReference type="PANTHER" id="PTHR37994">
    <property type="entry name" value="ARAE_2_N DOMAIN-CONTAINING PROTEIN-RELATED"/>
    <property type="match status" value="1"/>
</dbReference>
<dbReference type="FunCoup" id="A0A0C3HK94">
    <property type="interactions" value="16"/>
</dbReference>
<evidence type="ECO:0000256" key="3">
    <source>
        <dbReference type="ARBA" id="ARBA00022989"/>
    </source>
</evidence>
<evidence type="ECO:0008006" key="11">
    <source>
        <dbReference type="Google" id="ProtNLM"/>
    </source>
</evidence>
<sequence length="1205" mass="133864">MGKAKKYSKGAGEWVEKTTTQLWQNLQTNHLWQRILKNTLATTIAVIISILPAVVRIYGKAAYLAPMATVFGHPGRRFGEMAEALVLTLVGTVIGLGWSTLGVYLSSLLFSHDAPAAYTVKAVFLAIALLLHGFLRSYSPRLFISVLLLIIVCVVNLTGTSTAVSRTIATQILYPILTAVAILLLINVFVFPEFSARFLGHTTIDTLEETVRALRDAGNYFIHSMEALDGDKDERPDKHPESQGNPGMAELKHVEMNKILKPIKLETLSGLKSKLRTKLAGCKAAQQECNFELAWGVLPPHDLKPISVTAMRDLVANAIALIGNCESKYALMGDRDDVKIQEESAGRRSVQSGELLADNGQKTTTPLRGPDSSQDESEGKSDTDLEMKERKRKRHKSKSKSRLETDRENLELVKPRKEIESGDIELLQFLVRRIAKPLADLQEKIDRGVDVVTICLAYCYDVPRLPSGARRPTGIELEEVDIRIDILVDALKDFDRDSASALEGAAALHDLDQRHIDIMPRMEIFLISSFLLNLRQAALRTLDMLKHSRDIVEKYQARHERSRLYAPKIYWRKWLASGGEADMMALPEAGRKQARSGKTDSQAADTDPSSTEKKSPSKKKNDIESSAPGESRPPQPAEPTTREAAMKTTKSNTHNYMHKLRNGLADTIEYLSASDDFTYAVKVTAGVFAVTWPAFVPSWNTWYSLNRGLWAALQLVLITEVAIGTSIRTFALRAVGTTLGCLWGYAAYGARDGDRIVGVVMLVIGIVPSAYVMLNSPYVKAGMVSIISMCIVLLATVDQTVPGTATETFLKRLIAFLIGGAVALIVEVVLFPVRARDRLVESLAASMRQIGKMEGCLAYGIETETNIDPQSAAVFERFWRAKGKAEGALAAAQTFLPFCATEPRLKGSFKGMALIYTEILYVLHSIVDRMDNMLYMRQEYGSGVLEELNAEVYPYRRNIAGAITLNLFAVREALITKLPLPQFFPSARLAHLRMVNRVREVMTFRIPSSIDHNQDSGRSEMELTMVKRVVRQKYLSWNAASAGQIEIIEYLEELIDLVKLLVGVNEFRSGLLTRPTYRDYVARITGSARNVAEEEAGAQPTTPASMDQVERDELLDTVPEPGTTETRMIPSVRRGSTFNRSQEGLRRRRTHSSGEAERELPEEGELPLSLQRVRSKRMEEMSLRLEKSRSSGSETAKGGKSVDKR</sequence>
<feature type="transmembrane region" description="Helical" evidence="6">
    <location>
        <begin position="84"/>
        <end position="110"/>
    </location>
</feature>
<feature type="domain" description="Putative ER transporter 6TM N-terminal" evidence="7">
    <location>
        <begin position="120"/>
        <end position="459"/>
    </location>
</feature>
<evidence type="ECO:0000259" key="7">
    <source>
        <dbReference type="Pfam" id="PF10337"/>
    </source>
</evidence>
<feature type="transmembrane region" description="Helical" evidence="6">
    <location>
        <begin position="142"/>
        <end position="160"/>
    </location>
</feature>
<name>A0A0C3HK94_OIDMZ</name>
<feature type="transmembrane region" description="Helical" evidence="6">
    <location>
        <begin position="781"/>
        <end position="801"/>
    </location>
</feature>
<keyword evidence="10" id="KW-1185">Reference proteome</keyword>
<dbReference type="HOGENOM" id="CLU_007711_0_0_1"/>
<feature type="transmembrane region" description="Helical" evidence="6">
    <location>
        <begin position="707"/>
        <end position="723"/>
    </location>
</feature>
<feature type="compositionally biased region" description="Basic and acidic residues" evidence="5">
    <location>
        <begin position="610"/>
        <end position="623"/>
    </location>
</feature>
<keyword evidence="2 6" id="KW-0812">Transmembrane</keyword>
<dbReference type="InterPro" id="IPR023244">
    <property type="entry name" value="Brefeldin_A-sensitivity_4"/>
</dbReference>
<feature type="transmembrane region" description="Helical" evidence="6">
    <location>
        <begin position="172"/>
        <end position="191"/>
    </location>
</feature>
<dbReference type="PRINTS" id="PR02047">
    <property type="entry name" value="BREFELDNASP4"/>
</dbReference>
<keyword evidence="3 6" id="KW-1133">Transmembrane helix</keyword>
<feature type="transmembrane region" description="Helical" evidence="6">
    <location>
        <begin position="677"/>
        <end position="695"/>
    </location>
</feature>
<dbReference type="OrthoDB" id="68611at2759"/>
<keyword evidence="4 6" id="KW-0472">Membrane</keyword>
<feature type="transmembrane region" description="Helical" evidence="6">
    <location>
        <begin position="756"/>
        <end position="774"/>
    </location>
</feature>
<feature type="region of interest" description="Disordered" evidence="5">
    <location>
        <begin position="589"/>
        <end position="652"/>
    </location>
</feature>